<feature type="region of interest" description="Disordered" evidence="1">
    <location>
        <begin position="1"/>
        <end position="27"/>
    </location>
</feature>
<comment type="caution">
    <text evidence="3">The sequence shown here is derived from an EMBL/GenBank/DDBJ whole genome shotgun (WGS) entry which is preliminary data.</text>
</comment>
<protein>
    <submittedName>
        <fullName evidence="3">Uncharacterized protein</fullName>
    </submittedName>
</protein>
<keyword evidence="4" id="KW-1185">Reference proteome</keyword>
<name>A0ABV6NV86_9ACTN</name>
<accession>A0ABV6NV86</accession>
<reference evidence="3 4" key="1">
    <citation type="submission" date="2024-09" db="EMBL/GenBank/DDBJ databases">
        <authorList>
            <person name="Sun Q."/>
            <person name="Mori K."/>
        </authorList>
    </citation>
    <scope>NUCLEOTIDE SEQUENCE [LARGE SCALE GENOMIC DNA]</scope>
    <source>
        <strain evidence="3 4">TBRC 2205</strain>
    </source>
</reference>
<gene>
    <name evidence="3" type="ORF">ACFFHU_11145</name>
</gene>
<sequence length="66" mass="6907">MSTPPPPGWRPPVHVEAAPPRPLPPQDAAALDAEERGARTITTGVALVATAILVVVVCLLCSRLLF</sequence>
<feature type="compositionally biased region" description="Pro residues" evidence="1">
    <location>
        <begin position="1"/>
        <end position="10"/>
    </location>
</feature>
<keyword evidence="2" id="KW-0472">Membrane</keyword>
<evidence type="ECO:0000313" key="3">
    <source>
        <dbReference type="EMBL" id="MFC0564687.1"/>
    </source>
</evidence>
<evidence type="ECO:0000256" key="2">
    <source>
        <dbReference type="SAM" id="Phobius"/>
    </source>
</evidence>
<evidence type="ECO:0000313" key="4">
    <source>
        <dbReference type="Proteomes" id="UP001589894"/>
    </source>
</evidence>
<evidence type="ECO:0000256" key="1">
    <source>
        <dbReference type="SAM" id="MobiDB-lite"/>
    </source>
</evidence>
<dbReference type="EMBL" id="JBHLUE010000008">
    <property type="protein sequence ID" value="MFC0564687.1"/>
    <property type="molecule type" value="Genomic_DNA"/>
</dbReference>
<dbReference type="Proteomes" id="UP001589894">
    <property type="component" value="Unassembled WGS sequence"/>
</dbReference>
<keyword evidence="2" id="KW-0812">Transmembrane</keyword>
<organism evidence="3 4">
    <name type="scientific">Plantactinospora siamensis</name>
    <dbReference type="NCBI Taxonomy" id="555372"/>
    <lineage>
        <taxon>Bacteria</taxon>
        <taxon>Bacillati</taxon>
        <taxon>Actinomycetota</taxon>
        <taxon>Actinomycetes</taxon>
        <taxon>Micromonosporales</taxon>
        <taxon>Micromonosporaceae</taxon>
        <taxon>Plantactinospora</taxon>
    </lineage>
</organism>
<keyword evidence="2" id="KW-1133">Transmembrane helix</keyword>
<dbReference type="RefSeq" id="WP_377337898.1">
    <property type="nucleotide sequence ID" value="NZ_JBHLUE010000008.1"/>
</dbReference>
<proteinExistence type="predicted"/>
<feature type="transmembrane region" description="Helical" evidence="2">
    <location>
        <begin position="41"/>
        <end position="65"/>
    </location>
</feature>